<dbReference type="AlphaFoldDB" id="A0A8S0XJA3"/>
<sequence>MKSLRLSWRPSKRVERLPIANDSEPPHPCLPCEIWRKIIAYVVRLAGADTIDLEDPFAPPSLNEEYPEVDPGLFVDRRSISLVCAAWRAVVTEISAEYLVIYSVSQLKSLVKQFQSEFYKRKFSRKRVGERTLRIDFKILKPYKPMLAVRLFRCCPNLLVYTNKNGPPNQPARCTPMEVIKGLVAFCSKTLQRVEWAGPGEPPRYQDLVLLCNNLPNLRTLRLVSVYTFPFPDSIHAPPLLVLPHVKTLSLGVIPEPNELRPEYAVTWDPFLRYMSTHKSQLPSLERLECDIFPTLTMSFFLMHGHKIKTFRTTTWSAETSLPEAVAACPNLHSLVILHGSEAMDFPIFHPTLKKICILPTIDVAVEVPQRVFKYAVMAPLDYLLKTIERIEAPHLVELRVRNSGAFSKIVDQTAWLSFWRAKWGARGVQFRDMSGTLYGNAQDSLSVGEDPLDSIEG</sequence>
<dbReference type="InterPro" id="IPR032675">
    <property type="entry name" value="LRR_dom_sf"/>
</dbReference>
<protein>
    <submittedName>
        <fullName evidence="1">Uncharacterized protein</fullName>
    </submittedName>
</protein>
<name>A0A8S0XJA3_CYCAE</name>
<dbReference type="Proteomes" id="UP000467700">
    <property type="component" value="Unassembled WGS sequence"/>
</dbReference>
<comment type="caution">
    <text evidence="1">The sequence shown here is derived from an EMBL/GenBank/DDBJ whole genome shotgun (WGS) entry which is preliminary data.</text>
</comment>
<organism evidence="1 2">
    <name type="scientific">Cyclocybe aegerita</name>
    <name type="common">Black poplar mushroom</name>
    <name type="synonym">Agrocybe aegerita</name>
    <dbReference type="NCBI Taxonomy" id="1973307"/>
    <lineage>
        <taxon>Eukaryota</taxon>
        <taxon>Fungi</taxon>
        <taxon>Dikarya</taxon>
        <taxon>Basidiomycota</taxon>
        <taxon>Agaricomycotina</taxon>
        <taxon>Agaricomycetes</taxon>
        <taxon>Agaricomycetidae</taxon>
        <taxon>Agaricales</taxon>
        <taxon>Agaricineae</taxon>
        <taxon>Bolbitiaceae</taxon>
        <taxon>Cyclocybe</taxon>
    </lineage>
</organism>
<evidence type="ECO:0000313" key="1">
    <source>
        <dbReference type="EMBL" id="CAA7264353.1"/>
    </source>
</evidence>
<dbReference type="EMBL" id="CACVBS010000044">
    <property type="protein sequence ID" value="CAA7264353.1"/>
    <property type="molecule type" value="Genomic_DNA"/>
</dbReference>
<keyword evidence="2" id="KW-1185">Reference proteome</keyword>
<evidence type="ECO:0000313" key="2">
    <source>
        <dbReference type="Proteomes" id="UP000467700"/>
    </source>
</evidence>
<dbReference type="Gene3D" id="3.80.10.10">
    <property type="entry name" value="Ribonuclease Inhibitor"/>
    <property type="match status" value="1"/>
</dbReference>
<reference evidence="1 2" key="1">
    <citation type="submission" date="2020-01" db="EMBL/GenBank/DDBJ databases">
        <authorList>
            <person name="Gupta K D."/>
        </authorList>
    </citation>
    <scope>NUCLEOTIDE SEQUENCE [LARGE SCALE GENOMIC DNA]</scope>
</reference>
<gene>
    <name evidence="1" type="ORF">AAE3_LOCUS6602</name>
</gene>
<accession>A0A8S0XJA3</accession>
<proteinExistence type="predicted"/>
<dbReference type="OrthoDB" id="3171058at2759"/>